<dbReference type="OrthoDB" id="6810907at2"/>
<sequence length="537" mass="62241">MTTSTQIDTSSLLTILGVLAAVWALISPTSRLRLRFCITWGDWFVGGVVFVLIHYLVFAPILERLGLYYSFGGWKWGLDSSSAVYLLLLTVACYFFWRTRFPTLARSRVHIFRELIENLHLTRRYDELVLLVEPQLPRLIALTKRLPWYVRWIDSLNGNKFDTAAMLRGDIPAVLPAWRERLNSLLQRLRSWSLARDDASKQSREILVSLVTSPELTIHLALAHPHFCLKLLKSDEAKHYEFIEHYIDALLDASGSRLYVELKNNQDLRDGNRLSLPDSNRLLRYFFADAEIAVENGLYKAIGEAICRRLDEDGRLVEKLNKPLGSYCEVGRFRCPINSGITLFEIMVHEGIHQGLQDHMWLYYFNHFVEKILNQMDMPANWESVREWPTPFHYLLYRLISVTTDWVEQCARIKDSEIPDATRNADGFDRHYISKEATTALGAILEVIIPSEKLSESFKRYLLEVVIRSHMEIERNPKLADVSSPFLKAVILGGDMPTKNEYRFTLRNVFQRVDHVMRRRASKFQQALDDALITKSD</sequence>
<gene>
    <name evidence="2" type="ORF">C4K68_19245</name>
</gene>
<evidence type="ECO:0000313" key="3">
    <source>
        <dbReference type="Proteomes" id="UP000238196"/>
    </source>
</evidence>
<evidence type="ECO:0000313" key="2">
    <source>
        <dbReference type="EMBL" id="PPC75709.1"/>
    </source>
</evidence>
<feature type="transmembrane region" description="Helical" evidence="1">
    <location>
        <begin position="82"/>
        <end position="97"/>
    </location>
</feature>
<organism evidence="2 3">
    <name type="scientific">Proteobacteria bacterium 228</name>
    <dbReference type="NCBI Taxonomy" id="2083153"/>
    <lineage>
        <taxon>Bacteria</taxon>
        <taxon>Pseudomonadati</taxon>
        <taxon>Pseudomonadota</taxon>
    </lineage>
</organism>
<keyword evidence="1" id="KW-1133">Transmembrane helix</keyword>
<dbReference type="Proteomes" id="UP000238196">
    <property type="component" value="Unassembled WGS sequence"/>
</dbReference>
<dbReference type="EMBL" id="PRLP01000073">
    <property type="protein sequence ID" value="PPC75709.1"/>
    <property type="molecule type" value="Genomic_DNA"/>
</dbReference>
<accession>A0A2S5KME7</accession>
<comment type="caution">
    <text evidence="2">The sequence shown here is derived from an EMBL/GenBank/DDBJ whole genome shotgun (WGS) entry which is preliminary data.</text>
</comment>
<keyword evidence="1" id="KW-0472">Membrane</keyword>
<reference evidence="2 3" key="1">
    <citation type="submission" date="2018-02" db="EMBL/GenBank/DDBJ databases">
        <title>novel marine gammaproteobacteria from coastal saline agro ecosystem.</title>
        <authorList>
            <person name="Krishnan R."/>
            <person name="Ramesh Kumar N."/>
        </authorList>
    </citation>
    <scope>NUCLEOTIDE SEQUENCE [LARGE SCALE GENOMIC DNA]</scope>
    <source>
        <strain evidence="2 3">228</strain>
    </source>
</reference>
<name>A0A2S5KME7_9PROT</name>
<dbReference type="AlphaFoldDB" id="A0A2S5KME7"/>
<protein>
    <submittedName>
        <fullName evidence="2">Uncharacterized protein</fullName>
    </submittedName>
</protein>
<feature type="transmembrane region" description="Helical" evidence="1">
    <location>
        <begin position="40"/>
        <end position="62"/>
    </location>
</feature>
<feature type="transmembrane region" description="Helical" evidence="1">
    <location>
        <begin position="12"/>
        <end position="28"/>
    </location>
</feature>
<keyword evidence="1" id="KW-0812">Transmembrane</keyword>
<evidence type="ECO:0000256" key="1">
    <source>
        <dbReference type="SAM" id="Phobius"/>
    </source>
</evidence>
<proteinExistence type="predicted"/>